<organism evidence="1">
    <name type="scientific">Arundo donax</name>
    <name type="common">Giant reed</name>
    <name type="synonym">Donax arundinaceus</name>
    <dbReference type="NCBI Taxonomy" id="35708"/>
    <lineage>
        <taxon>Eukaryota</taxon>
        <taxon>Viridiplantae</taxon>
        <taxon>Streptophyta</taxon>
        <taxon>Embryophyta</taxon>
        <taxon>Tracheophyta</taxon>
        <taxon>Spermatophyta</taxon>
        <taxon>Magnoliopsida</taxon>
        <taxon>Liliopsida</taxon>
        <taxon>Poales</taxon>
        <taxon>Poaceae</taxon>
        <taxon>PACMAD clade</taxon>
        <taxon>Arundinoideae</taxon>
        <taxon>Arundineae</taxon>
        <taxon>Arundo</taxon>
    </lineage>
</organism>
<reference evidence="1" key="1">
    <citation type="submission" date="2014-09" db="EMBL/GenBank/DDBJ databases">
        <authorList>
            <person name="Magalhaes I.L.F."/>
            <person name="Oliveira U."/>
            <person name="Santos F.R."/>
            <person name="Vidigal T.H.D.A."/>
            <person name="Brescovit A.D."/>
            <person name="Santos A.J."/>
        </authorList>
    </citation>
    <scope>NUCLEOTIDE SEQUENCE</scope>
    <source>
        <tissue evidence="1">Shoot tissue taken approximately 20 cm above the soil surface</tissue>
    </source>
</reference>
<protein>
    <submittedName>
        <fullName evidence="1">Uncharacterized protein</fullName>
    </submittedName>
</protein>
<sequence>MFSSKRLIKWLTYLSRSLTPMHQVKLYLQFLTACNRYPKTLYIHSPKQPPKF</sequence>
<dbReference type="EMBL" id="GBRH01188516">
    <property type="protein sequence ID" value="JAE09380.1"/>
    <property type="molecule type" value="Transcribed_RNA"/>
</dbReference>
<accession>A0A0A9F8J4</accession>
<dbReference type="AlphaFoldDB" id="A0A0A9F8J4"/>
<evidence type="ECO:0000313" key="1">
    <source>
        <dbReference type="EMBL" id="JAE09380.1"/>
    </source>
</evidence>
<name>A0A0A9F8J4_ARUDO</name>
<reference evidence="1" key="2">
    <citation type="journal article" date="2015" name="Data Brief">
        <title>Shoot transcriptome of the giant reed, Arundo donax.</title>
        <authorList>
            <person name="Barrero R.A."/>
            <person name="Guerrero F.D."/>
            <person name="Moolhuijzen P."/>
            <person name="Goolsby J.A."/>
            <person name="Tidwell J."/>
            <person name="Bellgard S.E."/>
            <person name="Bellgard M.I."/>
        </authorList>
    </citation>
    <scope>NUCLEOTIDE SEQUENCE</scope>
    <source>
        <tissue evidence="1">Shoot tissue taken approximately 20 cm above the soil surface</tissue>
    </source>
</reference>
<proteinExistence type="predicted"/>